<dbReference type="InterPro" id="IPR007466">
    <property type="entry name" value="Peptidyl-Arg-deiminase_porph"/>
</dbReference>
<dbReference type="Gene3D" id="3.75.10.10">
    <property type="entry name" value="L-arginine/glycine Amidinotransferase, Chain A"/>
    <property type="match status" value="1"/>
</dbReference>
<name>A0A7M5WUP2_9CNID</name>
<dbReference type="PANTHER" id="PTHR31377:SF0">
    <property type="entry name" value="AGMATINE DEIMINASE-RELATED"/>
    <property type="match status" value="1"/>
</dbReference>
<keyword evidence="4" id="KW-1185">Reference proteome</keyword>
<dbReference type="AlphaFoldDB" id="A0A7M5WUP2"/>
<keyword evidence="2" id="KW-0732">Signal</keyword>
<organism evidence="3 4">
    <name type="scientific">Clytia hemisphaerica</name>
    <dbReference type="NCBI Taxonomy" id="252671"/>
    <lineage>
        <taxon>Eukaryota</taxon>
        <taxon>Metazoa</taxon>
        <taxon>Cnidaria</taxon>
        <taxon>Hydrozoa</taxon>
        <taxon>Hydroidolina</taxon>
        <taxon>Leptothecata</taxon>
        <taxon>Obeliida</taxon>
        <taxon>Clytiidae</taxon>
        <taxon>Clytia</taxon>
    </lineage>
</organism>
<dbReference type="Pfam" id="PF04371">
    <property type="entry name" value="PAD_porph"/>
    <property type="match status" value="1"/>
</dbReference>
<sequence>MYSLIILVACLFGTTSAKQLLVLAPPIKANEYYTEKFLDVIPFYVDYVNNVTGKDDVVVVVDEETMSYYKGKIDDSKLIEAHVDDPWLRDVSPPIPSSQVQFTYIGGGGKSEAKTTQDIYDKFIHSLNIKPNKTDLLLDGGNLVNNNEDGVITTKKFLTDNGLNEEQGISELQRLLGVQNVSILTPDEPTLAHADGQAAYVCRDAIYMQKQLEPNNTLYKNELKKGCPGCQIIEVDGFFDDRVYKGGYASSCGVYVNCVVTDDFIYVPTFNHEKDAQALFEFRNNPCNKTVVPIDARVVCEMGGSLRCLSWQTSGTWAKQIITHAAKESHASMVRVSLCSFVVVFSALLIGF</sequence>
<protein>
    <submittedName>
        <fullName evidence="3">Uncharacterized protein</fullName>
    </submittedName>
</protein>
<evidence type="ECO:0000256" key="2">
    <source>
        <dbReference type="SAM" id="SignalP"/>
    </source>
</evidence>
<evidence type="ECO:0000313" key="4">
    <source>
        <dbReference type="Proteomes" id="UP000594262"/>
    </source>
</evidence>
<dbReference type="GO" id="GO:0047632">
    <property type="term" value="F:agmatine deiminase activity"/>
    <property type="evidence" value="ECO:0007669"/>
    <property type="project" value="TreeGrafter"/>
</dbReference>
<keyword evidence="1" id="KW-0378">Hydrolase</keyword>
<evidence type="ECO:0000256" key="1">
    <source>
        <dbReference type="ARBA" id="ARBA00022801"/>
    </source>
</evidence>
<evidence type="ECO:0000313" key="3">
    <source>
        <dbReference type="EnsemblMetazoa" id="CLYHEMP013374.1"/>
    </source>
</evidence>
<dbReference type="SUPFAM" id="SSF55909">
    <property type="entry name" value="Pentein"/>
    <property type="match status" value="1"/>
</dbReference>
<dbReference type="GeneID" id="136797999"/>
<dbReference type="Proteomes" id="UP000594262">
    <property type="component" value="Unplaced"/>
</dbReference>
<reference evidence="3" key="1">
    <citation type="submission" date="2021-01" db="UniProtKB">
        <authorList>
            <consortium name="EnsemblMetazoa"/>
        </authorList>
    </citation>
    <scope>IDENTIFICATION</scope>
</reference>
<feature type="signal peptide" evidence="2">
    <location>
        <begin position="1"/>
        <end position="17"/>
    </location>
</feature>
<feature type="chain" id="PRO_5029475456" evidence="2">
    <location>
        <begin position="18"/>
        <end position="352"/>
    </location>
</feature>
<dbReference type="RefSeq" id="XP_066910689.1">
    <property type="nucleotide sequence ID" value="XM_067054588.1"/>
</dbReference>
<dbReference type="PANTHER" id="PTHR31377">
    <property type="entry name" value="AGMATINE DEIMINASE-RELATED"/>
    <property type="match status" value="1"/>
</dbReference>
<proteinExistence type="predicted"/>
<accession>A0A7M5WUP2</accession>
<dbReference type="GO" id="GO:0009446">
    <property type="term" value="P:putrescine biosynthetic process"/>
    <property type="evidence" value="ECO:0007669"/>
    <property type="project" value="InterPro"/>
</dbReference>
<dbReference type="GO" id="GO:0004668">
    <property type="term" value="F:protein-arginine deiminase activity"/>
    <property type="evidence" value="ECO:0007669"/>
    <property type="project" value="InterPro"/>
</dbReference>
<dbReference type="EnsemblMetazoa" id="CLYHEMT013374.1">
    <property type="protein sequence ID" value="CLYHEMP013374.1"/>
    <property type="gene ID" value="CLYHEMG013374"/>
</dbReference>
<dbReference type="OrthoDB" id="544103at2759"/>